<dbReference type="CDD" id="cd02573">
    <property type="entry name" value="PseudoU_synth_EcTruB"/>
    <property type="match status" value="1"/>
</dbReference>
<dbReference type="InterPro" id="IPR032819">
    <property type="entry name" value="TruB_C"/>
</dbReference>
<dbReference type="STRING" id="1797197.A2Y75_11985"/>
<comment type="similarity">
    <text evidence="2 5">Belongs to the pseudouridine synthase TruB family. Type 1 subfamily.</text>
</comment>
<dbReference type="PANTHER" id="PTHR13767">
    <property type="entry name" value="TRNA-PSEUDOURIDINE SYNTHASE"/>
    <property type="match status" value="1"/>
</dbReference>
<organism evidence="8 9">
    <name type="scientific">Candidatus Solincola sediminis</name>
    <dbReference type="NCBI Taxonomy" id="1797199"/>
    <lineage>
        <taxon>Bacteria</taxon>
        <taxon>Bacillati</taxon>
        <taxon>Actinomycetota</taxon>
        <taxon>Candidatus Geothermincolia</taxon>
        <taxon>Candidatus Geothermincolales</taxon>
        <taxon>Candidatus Geothermincolaceae</taxon>
        <taxon>Candidatus Solincola</taxon>
    </lineage>
</organism>
<evidence type="ECO:0000256" key="3">
    <source>
        <dbReference type="ARBA" id="ARBA00022694"/>
    </source>
</evidence>
<dbReference type="InterPro" id="IPR002501">
    <property type="entry name" value="PsdUridine_synth_N"/>
</dbReference>
<evidence type="ECO:0000259" key="6">
    <source>
        <dbReference type="Pfam" id="PF01509"/>
    </source>
</evidence>
<comment type="caution">
    <text evidence="8">The sequence shown here is derived from an EMBL/GenBank/DDBJ whole genome shotgun (WGS) entry which is preliminary data.</text>
</comment>
<dbReference type="EC" id="5.4.99.25" evidence="5"/>
<dbReference type="PANTHER" id="PTHR13767:SF2">
    <property type="entry name" value="PSEUDOURIDYLATE SYNTHASE TRUB1"/>
    <property type="match status" value="1"/>
</dbReference>
<keyword evidence="3 5" id="KW-0819">tRNA processing</keyword>
<dbReference type="SUPFAM" id="SSF55120">
    <property type="entry name" value="Pseudouridine synthase"/>
    <property type="match status" value="1"/>
</dbReference>
<dbReference type="HAMAP" id="MF_01080">
    <property type="entry name" value="TruB_bact"/>
    <property type="match status" value="1"/>
</dbReference>
<evidence type="ECO:0000256" key="1">
    <source>
        <dbReference type="ARBA" id="ARBA00000385"/>
    </source>
</evidence>
<dbReference type="Proteomes" id="UP000177876">
    <property type="component" value="Unassembled WGS sequence"/>
</dbReference>
<dbReference type="GO" id="GO:1990481">
    <property type="term" value="P:mRNA pseudouridine synthesis"/>
    <property type="evidence" value="ECO:0007669"/>
    <property type="project" value="TreeGrafter"/>
</dbReference>
<dbReference type="AlphaFoldDB" id="A0A1F2WJI9"/>
<dbReference type="GO" id="GO:0003723">
    <property type="term" value="F:RNA binding"/>
    <property type="evidence" value="ECO:0007669"/>
    <property type="project" value="InterPro"/>
</dbReference>
<feature type="domain" description="tRNA pseudouridylate synthase B C-terminal" evidence="7">
    <location>
        <begin position="185"/>
        <end position="225"/>
    </location>
</feature>
<proteinExistence type="inferred from homology"/>
<evidence type="ECO:0000256" key="4">
    <source>
        <dbReference type="ARBA" id="ARBA00023235"/>
    </source>
</evidence>
<dbReference type="NCBIfam" id="TIGR00431">
    <property type="entry name" value="TruB"/>
    <property type="match status" value="1"/>
</dbReference>
<protein>
    <recommendedName>
        <fullName evidence="5">tRNA pseudouridine synthase B</fullName>
        <ecNumber evidence="5">5.4.99.25</ecNumber>
    </recommendedName>
    <alternativeName>
        <fullName evidence="5">tRNA pseudouridine(55) synthase</fullName>
        <shortName evidence="5">Psi55 synthase</shortName>
    </alternativeName>
    <alternativeName>
        <fullName evidence="5">tRNA pseudouridylate synthase</fullName>
    </alternativeName>
    <alternativeName>
        <fullName evidence="5">tRNA-uridine isomerase</fullName>
    </alternativeName>
</protein>
<evidence type="ECO:0000256" key="2">
    <source>
        <dbReference type="ARBA" id="ARBA00005642"/>
    </source>
</evidence>
<evidence type="ECO:0000313" key="8">
    <source>
        <dbReference type="EMBL" id="OFW56991.1"/>
    </source>
</evidence>
<accession>A0A1F2WJI9</accession>
<dbReference type="Gene3D" id="3.30.2350.10">
    <property type="entry name" value="Pseudouridine synthase"/>
    <property type="match status" value="1"/>
</dbReference>
<name>A0A1F2WJI9_9ACTN</name>
<feature type="domain" description="Pseudouridine synthase II N-terminal" evidence="6">
    <location>
        <begin position="33"/>
        <end position="184"/>
    </location>
</feature>
<dbReference type="GO" id="GO:0031119">
    <property type="term" value="P:tRNA pseudouridine synthesis"/>
    <property type="evidence" value="ECO:0007669"/>
    <property type="project" value="UniProtKB-UniRule"/>
</dbReference>
<keyword evidence="4 5" id="KW-0413">Isomerase</keyword>
<evidence type="ECO:0000256" key="5">
    <source>
        <dbReference type="HAMAP-Rule" id="MF_01080"/>
    </source>
</evidence>
<dbReference type="EMBL" id="MELK01000039">
    <property type="protein sequence ID" value="OFW56991.1"/>
    <property type="molecule type" value="Genomic_DNA"/>
</dbReference>
<dbReference type="Pfam" id="PF16198">
    <property type="entry name" value="TruB_C_2"/>
    <property type="match status" value="1"/>
</dbReference>
<comment type="catalytic activity">
    <reaction evidence="1 5">
        <text>uridine(55) in tRNA = pseudouridine(55) in tRNA</text>
        <dbReference type="Rhea" id="RHEA:42532"/>
        <dbReference type="Rhea" id="RHEA-COMP:10101"/>
        <dbReference type="Rhea" id="RHEA-COMP:10102"/>
        <dbReference type="ChEBI" id="CHEBI:65314"/>
        <dbReference type="ChEBI" id="CHEBI:65315"/>
        <dbReference type="EC" id="5.4.99.25"/>
    </reaction>
</comment>
<feature type="active site" description="Nucleophile" evidence="5">
    <location>
        <position position="48"/>
    </location>
</feature>
<dbReference type="GO" id="GO:0160148">
    <property type="term" value="F:tRNA pseudouridine(55) synthase activity"/>
    <property type="evidence" value="ECO:0007669"/>
    <property type="project" value="UniProtKB-EC"/>
</dbReference>
<evidence type="ECO:0000313" key="9">
    <source>
        <dbReference type="Proteomes" id="UP000177876"/>
    </source>
</evidence>
<sequence>MPVNPSDPASTEGLLLVDKPTGPTSHDIVAAIRKILGGVKTGHTGTLDPLASGLLVILVGKATKLAPFVMGDPKVYTGTLILGLTTDTLDIKGNVVAKAVCRTEGDQAADALASLKGKMEQIPPIYSAVKIRGKPSYKYARSGEEVERLPRSVRIYDCEMTGFRKQGEAAEVDFMISCSPGFYVREYASRIGEMLGCGGTLAKLRRLASGPFRVERALTIEELQRSSSQVSPPLDALEGLAKVTVREEWLVAARNGVPLQEAMVEKPVEAGFVAVMEPGGKLLGVHEVVRAHPFCSKPRRML</sequence>
<gene>
    <name evidence="5" type="primary">truB</name>
    <name evidence="8" type="ORF">A2Y75_11985</name>
</gene>
<evidence type="ECO:0000259" key="7">
    <source>
        <dbReference type="Pfam" id="PF16198"/>
    </source>
</evidence>
<comment type="function">
    <text evidence="5">Responsible for synthesis of pseudouridine from uracil-55 in the psi GC loop of transfer RNAs.</text>
</comment>
<dbReference type="InterPro" id="IPR020103">
    <property type="entry name" value="PsdUridine_synth_cat_dom_sf"/>
</dbReference>
<dbReference type="Pfam" id="PF01509">
    <property type="entry name" value="TruB_N"/>
    <property type="match status" value="1"/>
</dbReference>
<reference evidence="8 9" key="1">
    <citation type="journal article" date="2016" name="Nat. Commun.">
        <title>Thousands of microbial genomes shed light on interconnected biogeochemical processes in an aquifer system.</title>
        <authorList>
            <person name="Anantharaman K."/>
            <person name="Brown C.T."/>
            <person name="Hug L.A."/>
            <person name="Sharon I."/>
            <person name="Castelle C.J."/>
            <person name="Probst A.J."/>
            <person name="Thomas B.C."/>
            <person name="Singh A."/>
            <person name="Wilkins M.J."/>
            <person name="Karaoz U."/>
            <person name="Brodie E.L."/>
            <person name="Williams K.H."/>
            <person name="Hubbard S.S."/>
            <person name="Banfield J.F."/>
        </authorList>
    </citation>
    <scope>NUCLEOTIDE SEQUENCE [LARGE SCALE GENOMIC DNA]</scope>
</reference>
<dbReference type="InterPro" id="IPR014780">
    <property type="entry name" value="tRNA_psdUridine_synth_TruB"/>
</dbReference>